<dbReference type="KEGG" id="slan:GV829_08670"/>
<sequence length="49" mass="5729">MDNFWIIAIGFMAIILYHTVRWFLGMKPDLPSQDSDDGWHISSSDDDRD</sequence>
<reference evidence="3 4" key="1">
    <citation type="submission" date="2020-01" db="EMBL/GenBank/DDBJ databases">
        <title>Sphingomonas sp. strain CSW-10.</title>
        <authorList>
            <person name="Chen W.-M."/>
        </authorList>
    </citation>
    <scope>NUCLEOTIDE SEQUENCE [LARGE SCALE GENOMIC DNA]</scope>
    <source>
        <strain evidence="3 4">CSW-10</strain>
    </source>
</reference>
<proteinExistence type="predicted"/>
<accession>A0A6M4AW31</accession>
<keyword evidence="2" id="KW-1133">Transmembrane helix</keyword>
<name>A0A6M4AW31_9SPHN</name>
<feature type="region of interest" description="Disordered" evidence="1">
    <location>
        <begin position="29"/>
        <end position="49"/>
    </location>
</feature>
<dbReference type="RefSeq" id="WP_169945848.1">
    <property type="nucleotide sequence ID" value="NZ_CP053015.1"/>
</dbReference>
<keyword evidence="2" id="KW-0472">Membrane</keyword>
<keyword evidence="4" id="KW-1185">Reference proteome</keyword>
<keyword evidence="2" id="KW-0812">Transmembrane</keyword>
<protein>
    <submittedName>
        <fullName evidence="3">Uncharacterized protein</fullName>
    </submittedName>
</protein>
<evidence type="ECO:0000256" key="1">
    <source>
        <dbReference type="SAM" id="MobiDB-lite"/>
    </source>
</evidence>
<evidence type="ECO:0000256" key="2">
    <source>
        <dbReference type="SAM" id="Phobius"/>
    </source>
</evidence>
<dbReference type="Proteomes" id="UP000503018">
    <property type="component" value="Chromosome"/>
</dbReference>
<organism evidence="3 4">
    <name type="scientific">Sphingomonas lacunae</name>
    <dbReference type="NCBI Taxonomy" id="2698828"/>
    <lineage>
        <taxon>Bacteria</taxon>
        <taxon>Pseudomonadati</taxon>
        <taxon>Pseudomonadota</taxon>
        <taxon>Alphaproteobacteria</taxon>
        <taxon>Sphingomonadales</taxon>
        <taxon>Sphingomonadaceae</taxon>
        <taxon>Sphingomonas</taxon>
    </lineage>
</organism>
<feature type="compositionally biased region" description="Basic and acidic residues" evidence="1">
    <location>
        <begin position="37"/>
        <end position="49"/>
    </location>
</feature>
<feature type="transmembrane region" description="Helical" evidence="2">
    <location>
        <begin position="6"/>
        <end position="24"/>
    </location>
</feature>
<evidence type="ECO:0000313" key="3">
    <source>
        <dbReference type="EMBL" id="QJQ32512.1"/>
    </source>
</evidence>
<evidence type="ECO:0000313" key="4">
    <source>
        <dbReference type="Proteomes" id="UP000503018"/>
    </source>
</evidence>
<dbReference type="AlphaFoldDB" id="A0A6M4AW31"/>
<dbReference type="EMBL" id="CP053015">
    <property type="protein sequence ID" value="QJQ32512.1"/>
    <property type="molecule type" value="Genomic_DNA"/>
</dbReference>
<gene>
    <name evidence="3" type="ORF">GV829_08670</name>
</gene>